<organism evidence="2 3">
    <name type="scientific">Pandoravirus salinus</name>
    <dbReference type="NCBI Taxonomy" id="1349410"/>
    <lineage>
        <taxon>Viruses</taxon>
        <taxon>Pandoravirus</taxon>
    </lineage>
</organism>
<name>S4VYQ3_9VIRU</name>
<dbReference type="EMBL" id="KC977571">
    <property type="protein sequence ID" value="AGO85834.1"/>
    <property type="molecule type" value="Genomic_DNA"/>
</dbReference>
<feature type="compositionally biased region" description="Basic residues" evidence="1">
    <location>
        <begin position="52"/>
        <end position="62"/>
    </location>
</feature>
<evidence type="ECO:0000313" key="2">
    <source>
        <dbReference type="EMBL" id="AGO85834.1"/>
    </source>
</evidence>
<proteinExistence type="predicted"/>
<sequence length="110" mass="11769">MTATMMGAPERRRVAGAQTEWAGGARYQTDRTGRDDAPAIIVVAADGRRQRCRLATRQKRRRADGQADGRKDARRAKATPIVTTRGSGRGGRQTDFLGEKGAGGSARSGL</sequence>
<evidence type="ECO:0000256" key="1">
    <source>
        <dbReference type="SAM" id="MobiDB-lite"/>
    </source>
</evidence>
<dbReference type="KEGG" id="vg:16607621"/>
<evidence type="ECO:0000313" key="3">
    <source>
        <dbReference type="Proteomes" id="UP000204584"/>
    </source>
</evidence>
<dbReference type="GeneID" id="16607621"/>
<feature type="region of interest" description="Disordered" evidence="1">
    <location>
        <begin position="52"/>
        <end position="110"/>
    </location>
</feature>
<accession>S4VYQ3</accession>
<protein>
    <submittedName>
        <fullName evidence="2">Uncharacterized protein</fullName>
    </submittedName>
</protein>
<keyword evidence="3" id="KW-1185">Reference proteome</keyword>
<dbReference type="Proteomes" id="UP000204584">
    <property type="component" value="Segment"/>
</dbReference>
<reference evidence="2 3" key="1">
    <citation type="journal article" date="2013" name="Science">
        <title>Pandoraviruses: amoeba viruses with genomes up to 2.5 Mb reaching that of parasitic eukaryotes.</title>
        <authorList>
            <person name="Philippe N."/>
            <person name="Legendre M."/>
            <person name="Doutre G."/>
            <person name="Coute Y."/>
            <person name="Poirot O."/>
            <person name="Lescot M."/>
            <person name="Arslan D."/>
            <person name="Seltzer V."/>
            <person name="Bertaux L."/>
            <person name="Bruley C."/>
            <person name="Garin J."/>
            <person name="Claverie J.M."/>
            <person name="Abergel C."/>
        </authorList>
    </citation>
    <scope>NUCLEOTIDE SEQUENCE [LARGE SCALE GENOMIC DNA]</scope>
</reference>
<gene>
    <name evidence="2" type="ORF">psal_cds_1403</name>
</gene>
<feature type="compositionally biased region" description="Gly residues" evidence="1">
    <location>
        <begin position="100"/>
        <end position="110"/>
    </location>
</feature>
<dbReference type="RefSeq" id="YP_008438914.1">
    <property type="nucleotide sequence ID" value="NC_022098.1"/>
</dbReference>